<feature type="coiled-coil region" evidence="4">
    <location>
        <begin position="336"/>
        <end position="363"/>
    </location>
</feature>
<reference evidence="8" key="1">
    <citation type="journal article" date="2016" name="Genome Announc.">
        <title>Draft genome sequences of fungus Aspergillus calidoustus.</title>
        <authorList>
            <person name="Horn F."/>
            <person name="Linde J."/>
            <person name="Mattern D.J."/>
            <person name="Walther G."/>
            <person name="Guthke R."/>
            <person name="Scherlach K."/>
            <person name="Martin K."/>
            <person name="Brakhage A.A."/>
            <person name="Petzke L."/>
            <person name="Valiante V."/>
        </authorList>
    </citation>
    <scope>NUCLEOTIDE SEQUENCE [LARGE SCALE GENOMIC DNA]</scope>
    <source>
        <strain evidence="8">SF006504</strain>
    </source>
</reference>
<evidence type="ECO:0000256" key="2">
    <source>
        <dbReference type="ARBA" id="ARBA00022771"/>
    </source>
</evidence>
<feature type="domain" description="Zinc finger PHD-type" evidence="6">
    <location>
        <begin position="98"/>
        <end position="143"/>
    </location>
</feature>
<dbReference type="EMBL" id="CDMC01000004">
    <property type="protein sequence ID" value="CEL04973.1"/>
    <property type="molecule type" value="Genomic_DNA"/>
</dbReference>
<keyword evidence="1" id="KW-0479">Metal-binding</keyword>
<evidence type="ECO:0000256" key="1">
    <source>
        <dbReference type="ARBA" id="ARBA00022723"/>
    </source>
</evidence>
<dbReference type="SMART" id="SM00249">
    <property type="entry name" value="PHD"/>
    <property type="match status" value="1"/>
</dbReference>
<dbReference type="OrthoDB" id="336088at2759"/>
<dbReference type="GO" id="GO:0008270">
    <property type="term" value="F:zinc ion binding"/>
    <property type="evidence" value="ECO:0007669"/>
    <property type="project" value="UniProtKB-KW"/>
</dbReference>
<dbReference type="InterPro" id="IPR011011">
    <property type="entry name" value="Znf_FYVE_PHD"/>
</dbReference>
<proteinExistence type="predicted"/>
<sequence length="384" mass="42489">MPPRKSQARTSVTSSRAGRTTRARPNSRDVSQDPAQSPVASEEAATPISQPTSQPPTEGSPAPMSLAEFKAWVKSAPMSVQIQRYKDWKRNGSNHETTCRVCSRGGTLEPCHTCRLAFHSDCVSLPRHVSPDGSTASYCSICIERGWHRSPPALTPPASPVLRPTDQQNVPATTEQAPATSSAISISNLVSQTLGPDTRQQPSPRSLQQWHRDTVEDIRLLNTLSESMAVPKRPRDTLASTDGQSTTETPTQKRQRKSRFATLSNEVEGALSVLYRELESVTSLKLQIEELQSQKRQDAQLIKLRDNDIAIMRRDLEQRRSAVLELAQLRASMSQSGDLKREVDELRARNAVLEKELEESKAQTAAAHEMVNTWKGKLSQLLDA</sequence>
<keyword evidence="2" id="KW-0863">Zinc-finger</keyword>
<feature type="compositionally biased region" description="Low complexity" evidence="5">
    <location>
        <begin position="8"/>
        <end position="24"/>
    </location>
</feature>
<dbReference type="InterPro" id="IPR013083">
    <property type="entry name" value="Znf_RING/FYVE/PHD"/>
</dbReference>
<keyword evidence="4" id="KW-0175">Coiled coil</keyword>
<feature type="region of interest" description="Disordered" evidence="5">
    <location>
        <begin position="153"/>
        <end position="182"/>
    </location>
</feature>
<dbReference type="Proteomes" id="UP000054771">
    <property type="component" value="Unassembled WGS sequence"/>
</dbReference>
<accession>A0A0U5G220</accession>
<dbReference type="SUPFAM" id="SSF57903">
    <property type="entry name" value="FYVE/PHD zinc finger"/>
    <property type="match status" value="1"/>
</dbReference>
<organism evidence="7 8">
    <name type="scientific">Aspergillus calidoustus</name>
    <dbReference type="NCBI Taxonomy" id="454130"/>
    <lineage>
        <taxon>Eukaryota</taxon>
        <taxon>Fungi</taxon>
        <taxon>Dikarya</taxon>
        <taxon>Ascomycota</taxon>
        <taxon>Pezizomycotina</taxon>
        <taxon>Eurotiomycetes</taxon>
        <taxon>Eurotiomycetidae</taxon>
        <taxon>Eurotiales</taxon>
        <taxon>Aspergillaceae</taxon>
        <taxon>Aspergillus</taxon>
        <taxon>Aspergillus subgen. Nidulantes</taxon>
    </lineage>
</organism>
<dbReference type="STRING" id="454130.A0A0U5G220"/>
<evidence type="ECO:0000313" key="7">
    <source>
        <dbReference type="EMBL" id="CEL04973.1"/>
    </source>
</evidence>
<evidence type="ECO:0000313" key="8">
    <source>
        <dbReference type="Proteomes" id="UP000054771"/>
    </source>
</evidence>
<evidence type="ECO:0000259" key="6">
    <source>
        <dbReference type="SMART" id="SM00249"/>
    </source>
</evidence>
<evidence type="ECO:0000256" key="3">
    <source>
        <dbReference type="ARBA" id="ARBA00022833"/>
    </source>
</evidence>
<feature type="compositionally biased region" description="Polar residues" evidence="5">
    <location>
        <begin position="165"/>
        <end position="182"/>
    </location>
</feature>
<dbReference type="Gene3D" id="3.30.40.10">
    <property type="entry name" value="Zinc/RING finger domain, C3HC4 (zinc finger)"/>
    <property type="match status" value="1"/>
</dbReference>
<gene>
    <name evidence="7" type="ORF">ASPCAL06095</name>
</gene>
<evidence type="ECO:0000256" key="5">
    <source>
        <dbReference type="SAM" id="MobiDB-lite"/>
    </source>
</evidence>
<dbReference type="AlphaFoldDB" id="A0A0U5G220"/>
<feature type="compositionally biased region" description="Polar residues" evidence="5">
    <location>
        <begin position="238"/>
        <end position="252"/>
    </location>
</feature>
<feature type="region of interest" description="Disordered" evidence="5">
    <location>
        <begin position="1"/>
        <end position="63"/>
    </location>
</feature>
<name>A0A0U5G220_ASPCI</name>
<feature type="region of interest" description="Disordered" evidence="5">
    <location>
        <begin position="225"/>
        <end position="259"/>
    </location>
</feature>
<feature type="region of interest" description="Disordered" evidence="5">
    <location>
        <begin position="193"/>
        <end position="212"/>
    </location>
</feature>
<keyword evidence="3" id="KW-0862">Zinc</keyword>
<dbReference type="InterPro" id="IPR001965">
    <property type="entry name" value="Znf_PHD"/>
</dbReference>
<feature type="compositionally biased region" description="Low complexity" evidence="5">
    <location>
        <begin position="46"/>
        <end position="57"/>
    </location>
</feature>
<keyword evidence="8" id="KW-1185">Reference proteome</keyword>
<evidence type="ECO:0000256" key="4">
    <source>
        <dbReference type="SAM" id="Coils"/>
    </source>
</evidence>
<protein>
    <recommendedName>
        <fullName evidence="6">Zinc finger PHD-type domain-containing protein</fullName>
    </recommendedName>
</protein>
<dbReference type="OMA" id="FTWLSQN"/>
<feature type="compositionally biased region" description="Polar residues" evidence="5">
    <location>
        <begin position="193"/>
        <end position="209"/>
    </location>
</feature>